<accession>A0ABN3L656</accession>
<keyword evidence="2" id="KW-1185">Reference proteome</keyword>
<evidence type="ECO:0000313" key="1">
    <source>
        <dbReference type="EMBL" id="GAA2476696.1"/>
    </source>
</evidence>
<reference evidence="1 2" key="1">
    <citation type="journal article" date="2019" name="Int. J. Syst. Evol. Microbiol.">
        <title>The Global Catalogue of Microorganisms (GCM) 10K type strain sequencing project: providing services to taxonomists for standard genome sequencing and annotation.</title>
        <authorList>
            <consortium name="The Broad Institute Genomics Platform"/>
            <consortium name="The Broad Institute Genome Sequencing Center for Infectious Disease"/>
            <person name="Wu L."/>
            <person name="Ma J."/>
        </authorList>
    </citation>
    <scope>NUCLEOTIDE SEQUENCE [LARGE SCALE GENOMIC DNA]</scope>
    <source>
        <strain evidence="1 2">JCM 6307</strain>
    </source>
</reference>
<dbReference type="EMBL" id="BAAATA010000004">
    <property type="protein sequence ID" value="GAA2476696.1"/>
    <property type="molecule type" value="Genomic_DNA"/>
</dbReference>
<protein>
    <submittedName>
        <fullName evidence="1">Uncharacterized protein</fullName>
    </submittedName>
</protein>
<dbReference type="Proteomes" id="UP001501358">
    <property type="component" value="Unassembled WGS sequence"/>
</dbReference>
<name>A0ABN3L656_9ACTN</name>
<proteinExistence type="predicted"/>
<sequence>MTTIASVVPPGAEVAWRCGICQCEVNDGLKTCHCQNGQGCGLAPACAEGDR</sequence>
<dbReference type="RefSeq" id="WP_344381965.1">
    <property type="nucleotide sequence ID" value="NZ_BAAATA010000004.1"/>
</dbReference>
<gene>
    <name evidence="1" type="ORF">GCM10010406_11080</name>
</gene>
<organism evidence="1 2">
    <name type="scientific">Streptomyces thermolineatus</name>
    <dbReference type="NCBI Taxonomy" id="44033"/>
    <lineage>
        <taxon>Bacteria</taxon>
        <taxon>Bacillati</taxon>
        <taxon>Actinomycetota</taxon>
        <taxon>Actinomycetes</taxon>
        <taxon>Kitasatosporales</taxon>
        <taxon>Streptomycetaceae</taxon>
        <taxon>Streptomyces</taxon>
    </lineage>
</organism>
<evidence type="ECO:0000313" key="2">
    <source>
        <dbReference type="Proteomes" id="UP001501358"/>
    </source>
</evidence>
<comment type="caution">
    <text evidence="1">The sequence shown here is derived from an EMBL/GenBank/DDBJ whole genome shotgun (WGS) entry which is preliminary data.</text>
</comment>